<dbReference type="SUPFAM" id="SSF109854">
    <property type="entry name" value="DinB/YfiT-like putative metalloenzymes"/>
    <property type="match status" value="1"/>
</dbReference>
<keyword evidence="3" id="KW-1185">Reference proteome</keyword>
<dbReference type="GO" id="GO:0046872">
    <property type="term" value="F:metal ion binding"/>
    <property type="evidence" value="ECO:0007669"/>
    <property type="project" value="InterPro"/>
</dbReference>
<evidence type="ECO:0000313" key="2">
    <source>
        <dbReference type="EMBL" id="GIM63629.1"/>
    </source>
</evidence>
<dbReference type="InterPro" id="IPR017517">
    <property type="entry name" value="Maleyloyr_isom"/>
</dbReference>
<name>A0A919S339_9ACTN</name>
<dbReference type="EMBL" id="BOQL01000005">
    <property type="protein sequence ID" value="GIM63629.1"/>
    <property type="molecule type" value="Genomic_DNA"/>
</dbReference>
<dbReference type="Gene3D" id="1.20.120.450">
    <property type="entry name" value="dinb family like domain"/>
    <property type="match status" value="1"/>
</dbReference>
<comment type="caution">
    <text evidence="2">The sequence shown here is derived from an EMBL/GenBank/DDBJ whole genome shotgun (WGS) entry which is preliminary data.</text>
</comment>
<accession>A0A919S339</accession>
<gene>
    <name evidence="2" type="ORF">Aau02nite_05270</name>
</gene>
<organism evidence="2 3">
    <name type="scientific">Actinoplanes auranticolor</name>
    <dbReference type="NCBI Taxonomy" id="47988"/>
    <lineage>
        <taxon>Bacteria</taxon>
        <taxon>Bacillati</taxon>
        <taxon>Actinomycetota</taxon>
        <taxon>Actinomycetes</taxon>
        <taxon>Micromonosporales</taxon>
        <taxon>Micromonosporaceae</taxon>
        <taxon>Actinoplanes</taxon>
    </lineage>
</organism>
<dbReference type="Proteomes" id="UP000681340">
    <property type="component" value="Unassembled WGS sequence"/>
</dbReference>
<dbReference type="AlphaFoldDB" id="A0A919S339"/>
<evidence type="ECO:0000259" key="1">
    <source>
        <dbReference type="Pfam" id="PF11716"/>
    </source>
</evidence>
<feature type="domain" description="Mycothiol-dependent maleylpyruvate isomerase metal-binding" evidence="1">
    <location>
        <begin position="17"/>
        <end position="101"/>
    </location>
</feature>
<evidence type="ECO:0000313" key="3">
    <source>
        <dbReference type="Proteomes" id="UP000681340"/>
    </source>
</evidence>
<dbReference type="InterPro" id="IPR034660">
    <property type="entry name" value="DinB/YfiT-like"/>
</dbReference>
<dbReference type="Pfam" id="PF11716">
    <property type="entry name" value="MDMPI_N"/>
    <property type="match status" value="1"/>
</dbReference>
<reference evidence="2" key="1">
    <citation type="submission" date="2021-03" db="EMBL/GenBank/DDBJ databases">
        <title>Whole genome shotgun sequence of Actinoplanes auranticolor NBRC 12245.</title>
        <authorList>
            <person name="Komaki H."/>
            <person name="Tamura T."/>
        </authorList>
    </citation>
    <scope>NUCLEOTIDE SEQUENCE</scope>
    <source>
        <strain evidence="2">NBRC 12245</strain>
    </source>
</reference>
<protein>
    <recommendedName>
        <fullName evidence="1">Mycothiol-dependent maleylpyruvate isomerase metal-binding domain-containing protein</fullName>
    </recommendedName>
</protein>
<proteinExistence type="predicted"/>
<dbReference type="NCBIfam" id="TIGR03083">
    <property type="entry name" value="maleylpyruvate isomerase family mycothiol-dependent enzyme"/>
    <property type="match status" value="1"/>
</dbReference>
<dbReference type="InterPro" id="IPR024344">
    <property type="entry name" value="MDMPI_metal-binding"/>
</dbReference>
<sequence length="213" mass="23186">MTTDAEIYARTTSNRRLIADFLETLDEAQWQTETLCTGWTVGHLAAHFVQPMLVGFGRFFVVALRYRGDTDRTVDHFTRRLARRPRHELIALLRTHAADRVNPPRIGPMGPFADTCVHLRDIARPLGLAVDVPVEHWRTLLDNLVSPAVAPALVPPGRLAGLELAATDTDWRGGSGELVTGTAEALGIAACGRAAAVADLRGPGRDILLGRLS</sequence>
<dbReference type="RefSeq" id="WP_212986674.1">
    <property type="nucleotide sequence ID" value="NZ_BAABEA010000003.1"/>
</dbReference>